<feature type="domain" description="Ubiquitin-like protease family profile" evidence="3">
    <location>
        <begin position="332"/>
        <end position="478"/>
    </location>
</feature>
<sequence>MDSRKYNKDVKKLLRAETTGEYEKCLNQFCPNDYRNNHNTTDAGDEYEEYDRILEDETDDDSDTQENDVDHVWDDKFRSYFFAYQDRDFRNSFRGAMSKFGIFNLHSGVTNNPAENINSTIKRFKLKDDTTLYNYIRQVTKWQNTILYDIKKEIKHERGNFIPLEKYLSQMENLPLIEINKGAYIFRNNDRETAQPESKYRIDWDINWGATKEEAMDCISNEAVHQLVTYGQSPVGVWIVESETKDLFDPKHKDMQMKPTNITDVYNYYAEQAGKKTGQARQRAKFATHNTTQTSGSEEQLFIPVDAKQVLFNIEKVELPQLTQETSRKPIFRIGGESLSLMDLKSIPSYISPDELNSITERQTSVNSANAELNESNIPNLTEHFRPGNMDGRNYNQDSNLFSNYPGELPLRDANKTYFPHHVNNNHWILLVAEKDKRSISAFMDRLNKPWKLCYPKTSLQQDGKRCGPFVCHFETMFEHGKSLSYAPHDNFRDEVLITITGQCIVQRALDHDSDIDDDLYNCDICGSADESKSGADKWSHWISCNKCRSWRHLKHTNLTPAEADDVPNWFCT</sequence>
<keyword evidence="1" id="KW-0645">Protease</keyword>
<name>A0A8J2LTN2_9HEXA</name>
<reference evidence="4" key="1">
    <citation type="submission" date="2021-06" db="EMBL/GenBank/DDBJ databases">
        <authorList>
            <person name="Hodson N. C."/>
            <person name="Mongue J. A."/>
            <person name="Jaron S. K."/>
        </authorList>
    </citation>
    <scope>NUCLEOTIDE SEQUENCE</scope>
</reference>
<dbReference type="OrthoDB" id="10033651at2759"/>
<organism evidence="4 5">
    <name type="scientific">Allacma fusca</name>
    <dbReference type="NCBI Taxonomy" id="39272"/>
    <lineage>
        <taxon>Eukaryota</taxon>
        <taxon>Metazoa</taxon>
        <taxon>Ecdysozoa</taxon>
        <taxon>Arthropoda</taxon>
        <taxon>Hexapoda</taxon>
        <taxon>Collembola</taxon>
        <taxon>Symphypleona</taxon>
        <taxon>Sminthuridae</taxon>
        <taxon>Allacma</taxon>
    </lineage>
</organism>
<evidence type="ECO:0000313" key="4">
    <source>
        <dbReference type="EMBL" id="CAG7827870.1"/>
    </source>
</evidence>
<dbReference type="EMBL" id="CAJVCH010545156">
    <property type="protein sequence ID" value="CAG7827870.1"/>
    <property type="molecule type" value="Genomic_DNA"/>
</dbReference>
<evidence type="ECO:0000259" key="3">
    <source>
        <dbReference type="PROSITE" id="PS50600"/>
    </source>
</evidence>
<dbReference type="GO" id="GO:0006508">
    <property type="term" value="P:proteolysis"/>
    <property type="evidence" value="ECO:0007669"/>
    <property type="project" value="UniProtKB-KW"/>
</dbReference>
<dbReference type="AlphaFoldDB" id="A0A8J2LTN2"/>
<dbReference type="PROSITE" id="PS50600">
    <property type="entry name" value="ULP_PROTEASE"/>
    <property type="match status" value="1"/>
</dbReference>
<proteinExistence type="predicted"/>
<dbReference type="GO" id="GO:0008234">
    <property type="term" value="F:cysteine-type peptidase activity"/>
    <property type="evidence" value="ECO:0007669"/>
    <property type="project" value="InterPro"/>
</dbReference>
<evidence type="ECO:0000256" key="1">
    <source>
        <dbReference type="ARBA" id="ARBA00022670"/>
    </source>
</evidence>
<keyword evidence="5" id="KW-1185">Reference proteome</keyword>
<evidence type="ECO:0000256" key="2">
    <source>
        <dbReference type="ARBA" id="ARBA00022801"/>
    </source>
</evidence>
<dbReference type="InterPro" id="IPR003653">
    <property type="entry name" value="Peptidase_C48_C"/>
</dbReference>
<accession>A0A8J2LTN2</accession>
<protein>
    <recommendedName>
        <fullName evidence="3">Ubiquitin-like protease family profile domain-containing protein</fullName>
    </recommendedName>
</protein>
<dbReference type="Proteomes" id="UP000708208">
    <property type="component" value="Unassembled WGS sequence"/>
</dbReference>
<evidence type="ECO:0000313" key="5">
    <source>
        <dbReference type="Proteomes" id="UP000708208"/>
    </source>
</evidence>
<comment type="caution">
    <text evidence="4">The sequence shown here is derived from an EMBL/GenBank/DDBJ whole genome shotgun (WGS) entry which is preliminary data.</text>
</comment>
<keyword evidence="2" id="KW-0378">Hydrolase</keyword>
<gene>
    <name evidence="4" type="ORF">AFUS01_LOCUS37828</name>
</gene>